<dbReference type="GeneID" id="97324923"/>
<evidence type="ECO:0000256" key="6">
    <source>
        <dbReference type="ARBA" id="ARBA00023288"/>
    </source>
</evidence>
<organism evidence="8 9">
    <name type="scientific">Cobetia amphilecti</name>
    <dbReference type="NCBI Taxonomy" id="1055104"/>
    <lineage>
        <taxon>Bacteria</taxon>
        <taxon>Pseudomonadati</taxon>
        <taxon>Pseudomonadota</taxon>
        <taxon>Gammaproteobacteria</taxon>
        <taxon>Oceanospirillales</taxon>
        <taxon>Halomonadaceae</taxon>
        <taxon>Cobetia</taxon>
    </lineage>
</organism>
<reference evidence="7" key="1">
    <citation type="submission" date="2023-04" db="EMBL/GenBank/DDBJ databases">
        <authorList>
            <person name="Otstavnykh N."/>
            <person name="Seitkalieva A."/>
            <person name="Bystritskaya E."/>
        </authorList>
    </citation>
    <scope>NUCLEOTIDE SEQUENCE</scope>
    <source>
        <strain evidence="7">NRIC 0815</strain>
    </source>
</reference>
<keyword evidence="2" id="KW-1003">Cell membrane</keyword>
<reference evidence="10" key="3">
    <citation type="submission" date="2023-07" db="EMBL/GenBank/DDBJ databases">
        <title>Genome-based characterization of strain KMM 296 and proposal for reclassification of Cobetia litoralis and Cobetia pacifica, and emended description of the species Cobetia amphilecti and Cobetia marina.</title>
        <authorList>
            <person name="Balabanova L."/>
            <person name="Nedashkovskaya O."/>
        </authorList>
    </citation>
    <scope>NUCLEOTIDE SEQUENCE [LARGE SCALE GENOMIC DNA]</scope>
    <source>
        <strain evidence="10">NRIC 0815</strain>
    </source>
</reference>
<dbReference type="EMBL" id="JASCSA010000010">
    <property type="protein sequence ID" value="MDI5885248.1"/>
    <property type="molecule type" value="Genomic_DNA"/>
</dbReference>
<dbReference type="GO" id="GO:0009636">
    <property type="term" value="P:response to toxic substance"/>
    <property type="evidence" value="ECO:0007669"/>
    <property type="project" value="InterPro"/>
</dbReference>
<evidence type="ECO:0000256" key="3">
    <source>
        <dbReference type="ARBA" id="ARBA00022729"/>
    </source>
</evidence>
<dbReference type="Pfam" id="PF08085">
    <property type="entry name" value="Entericidin"/>
    <property type="match status" value="1"/>
</dbReference>
<dbReference type="RefSeq" id="WP_107335644.1">
    <property type="nucleotide sequence ID" value="NZ_CANLSP010000003.1"/>
</dbReference>
<proteinExistence type="inferred from homology"/>
<dbReference type="InterPro" id="IPR012556">
    <property type="entry name" value="Entericidin"/>
</dbReference>
<sequence>MRRFMMMTGTALLFGLLLGGCNTVEGFGEDLEHLGGSIEESAS</sequence>
<evidence type="ECO:0000313" key="8">
    <source>
        <dbReference type="EMBL" id="MDO6672973.1"/>
    </source>
</evidence>
<evidence type="ECO:0000256" key="5">
    <source>
        <dbReference type="ARBA" id="ARBA00023139"/>
    </source>
</evidence>
<evidence type="ECO:0000256" key="4">
    <source>
        <dbReference type="ARBA" id="ARBA00023136"/>
    </source>
</evidence>
<name>A0AAP4U090_9GAMM</name>
<evidence type="ECO:0000313" key="9">
    <source>
        <dbReference type="Proteomes" id="UP001170481"/>
    </source>
</evidence>
<keyword evidence="6 8" id="KW-0449">Lipoprotein</keyword>
<dbReference type="AlphaFoldDB" id="A0AAP4U090"/>
<reference evidence="8" key="2">
    <citation type="submission" date="2023-07" db="EMBL/GenBank/DDBJ databases">
        <title>Genome content predicts the carbon catabolic preferences of heterotrophic bacteria.</title>
        <authorList>
            <person name="Gralka M."/>
        </authorList>
    </citation>
    <scope>NUCLEOTIDE SEQUENCE</scope>
    <source>
        <strain evidence="8">C2R13</strain>
    </source>
</reference>
<keyword evidence="4" id="KW-0472">Membrane</keyword>
<dbReference type="GO" id="GO:0016020">
    <property type="term" value="C:membrane"/>
    <property type="evidence" value="ECO:0007669"/>
    <property type="project" value="InterPro"/>
</dbReference>
<dbReference type="Proteomes" id="UP001170481">
    <property type="component" value="Unassembled WGS sequence"/>
</dbReference>
<dbReference type="Proteomes" id="UP001229025">
    <property type="component" value="Unassembled WGS sequence"/>
</dbReference>
<keyword evidence="10" id="KW-1185">Reference proteome</keyword>
<comment type="similarity">
    <text evidence="1">Belongs to the EcnA/EcnB lipoprotein family.</text>
</comment>
<dbReference type="EMBL" id="JAUORK010000018">
    <property type="protein sequence ID" value="MDO6672973.1"/>
    <property type="molecule type" value="Genomic_DNA"/>
</dbReference>
<evidence type="ECO:0000313" key="10">
    <source>
        <dbReference type="Proteomes" id="UP001229025"/>
    </source>
</evidence>
<keyword evidence="5" id="KW-0564">Palmitate</keyword>
<evidence type="ECO:0000256" key="2">
    <source>
        <dbReference type="ARBA" id="ARBA00022475"/>
    </source>
</evidence>
<dbReference type="PROSITE" id="PS51257">
    <property type="entry name" value="PROKAR_LIPOPROTEIN"/>
    <property type="match status" value="1"/>
</dbReference>
<gene>
    <name evidence="8" type="ORF">Q4535_12700</name>
    <name evidence="7" type="ORF">QLT01_12885</name>
</gene>
<reference evidence="7" key="4">
    <citation type="submission" date="2024-05" db="EMBL/GenBank/DDBJ databases">
        <title>Genome-based characterization of strain KMM 296 and proposal for reclassification of Cobetia litoralis and Cobetia pacifica, and emended description of the species Cobetia amphilecti and Cobetia marina.</title>
        <authorList>
            <person name="Balabanova L."/>
            <person name="Nedashkovskaya O."/>
        </authorList>
    </citation>
    <scope>NUCLEOTIDE SEQUENCE</scope>
    <source>
        <strain evidence="7">NRIC 0815</strain>
    </source>
</reference>
<protein>
    <submittedName>
        <fullName evidence="8">Entericidin A/B family lipoprotein</fullName>
    </submittedName>
</protein>
<keyword evidence="3" id="KW-0732">Signal</keyword>
<accession>A0AAP4U090</accession>
<comment type="caution">
    <text evidence="8">The sequence shown here is derived from an EMBL/GenBank/DDBJ whole genome shotgun (WGS) entry which is preliminary data.</text>
</comment>
<evidence type="ECO:0000256" key="1">
    <source>
        <dbReference type="ARBA" id="ARBA00010296"/>
    </source>
</evidence>
<evidence type="ECO:0000313" key="7">
    <source>
        <dbReference type="EMBL" id="MDI5885248.1"/>
    </source>
</evidence>